<evidence type="ECO:0000313" key="1">
    <source>
        <dbReference type="EMBL" id="QBJ04507.1"/>
    </source>
</evidence>
<sequence>MIFKGQVLTEAQLAILMKLPPETFSLSAKNLNKAIDIALRNGGLPVPDIEVGQVVSWSIGLEQDKGRVVMYDERADKYRVTSKLKKRDVTVAGRFIRTLPVKEAADVTAE</sequence>
<dbReference type="GeneID" id="55011833"/>
<evidence type="ECO:0000313" key="2">
    <source>
        <dbReference type="Proteomes" id="UP000293575"/>
    </source>
</evidence>
<name>A0A481W6K4_9CAUD</name>
<dbReference type="EMBL" id="MK473373">
    <property type="protein sequence ID" value="QBJ04507.1"/>
    <property type="molecule type" value="Genomic_DNA"/>
</dbReference>
<dbReference type="RefSeq" id="YP_009820397.1">
    <property type="nucleotide sequence ID" value="NC_048166.1"/>
</dbReference>
<keyword evidence="2" id="KW-1185">Reference proteome</keyword>
<protein>
    <submittedName>
        <fullName evidence="1">Uncharacterized protein</fullName>
    </submittedName>
</protein>
<proteinExistence type="predicted"/>
<dbReference type="Proteomes" id="UP000293575">
    <property type="component" value="Segment"/>
</dbReference>
<accession>A0A481W6K4</accession>
<organism evidence="1 2">
    <name type="scientific">Pseudomonas phage Lana</name>
    <dbReference type="NCBI Taxonomy" id="2530172"/>
    <lineage>
        <taxon>Viruses</taxon>
        <taxon>Duplodnaviria</taxon>
        <taxon>Heunggongvirae</taxon>
        <taxon>Uroviricota</taxon>
        <taxon>Caudoviricetes</taxon>
        <taxon>Lanavirus</taxon>
        <taxon>Lanavirus lana</taxon>
    </lineage>
</organism>
<reference evidence="1" key="1">
    <citation type="submission" date="2019-01" db="EMBL/GenBank/DDBJ databases">
        <authorList>
            <person name="Hylling O."/>
            <person name="Carstens A.B."/>
            <person name="Hansen L.H."/>
        </authorList>
    </citation>
    <scope>NUCLEOTIDE SEQUENCE [LARGE SCALE GENOMIC DNA]</scope>
</reference>
<dbReference type="KEGG" id="vg:55011833"/>